<organism evidence="2 3">
    <name type="scientific">Solanum tuberosum</name>
    <name type="common">Potato</name>
    <dbReference type="NCBI Taxonomy" id="4113"/>
    <lineage>
        <taxon>Eukaryota</taxon>
        <taxon>Viridiplantae</taxon>
        <taxon>Streptophyta</taxon>
        <taxon>Embryophyta</taxon>
        <taxon>Tracheophyta</taxon>
        <taxon>Spermatophyta</taxon>
        <taxon>Magnoliopsida</taxon>
        <taxon>eudicotyledons</taxon>
        <taxon>Gunneridae</taxon>
        <taxon>Pentapetalae</taxon>
        <taxon>asterids</taxon>
        <taxon>lamiids</taxon>
        <taxon>Solanales</taxon>
        <taxon>Solanaceae</taxon>
        <taxon>Solanoideae</taxon>
        <taxon>Solaneae</taxon>
        <taxon>Solanum</taxon>
    </lineage>
</organism>
<accession>A0ABQ7WFN1</accession>
<reference evidence="2 3" key="1">
    <citation type="journal article" date="2021" name="bioRxiv">
        <title>Chromosome-scale and haplotype-resolved genome assembly of a tetraploid potato cultivar.</title>
        <authorList>
            <person name="Sun H."/>
            <person name="Jiao W.-B."/>
            <person name="Krause K."/>
            <person name="Campoy J.A."/>
            <person name="Goel M."/>
            <person name="Folz-Donahue K."/>
            <person name="Kukat C."/>
            <person name="Huettel B."/>
            <person name="Schneeberger K."/>
        </authorList>
    </citation>
    <scope>NUCLEOTIDE SEQUENCE [LARGE SCALE GENOMIC DNA]</scope>
    <source>
        <strain evidence="2">SolTubOtavaFocal</strain>
        <tissue evidence="2">Leaves</tissue>
    </source>
</reference>
<dbReference type="PANTHER" id="PTHR14209">
    <property type="entry name" value="ISOAMYL ACETATE-HYDROLYZING ESTERASE 1"/>
    <property type="match status" value="1"/>
</dbReference>
<dbReference type="InterPro" id="IPR036514">
    <property type="entry name" value="SGNH_hydro_sf"/>
</dbReference>
<dbReference type="SUPFAM" id="SSF52266">
    <property type="entry name" value="SGNH hydrolase"/>
    <property type="match status" value="1"/>
</dbReference>
<name>A0ABQ7WFN1_SOLTU</name>
<dbReference type="PANTHER" id="PTHR14209:SF30">
    <property type="entry name" value="GDSL ESTERASE_LIPASE CPRD49-LIKE"/>
    <property type="match status" value="1"/>
</dbReference>
<proteinExistence type="predicted"/>
<feature type="domain" description="SGNH hydrolase-type esterase" evidence="1">
    <location>
        <begin position="23"/>
        <end position="165"/>
    </location>
</feature>
<evidence type="ECO:0000259" key="1">
    <source>
        <dbReference type="Pfam" id="PF13472"/>
    </source>
</evidence>
<comment type="caution">
    <text evidence="2">The sequence shown here is derived from an EMBL/GenBank/DDBJ whole genome shotgun (WGS) entry which is preliminary data.</text>
</comment>
<dbReference type="CDD" id="cd01838">
    <property type="entry name" value="Isoamyl_acetate_hydrolase_like"/>
    <property type="match status" value="1"/>
</dbReference>
<evidence type="ECO:0000313" key="2">
    <source>
        <dbReference type="EMBL" id="KAH0779390.1"/>
    </source>
</evidence>
<dbReference type="Proteomes" id="UP000826656">
    <property type="component" value="Unassembled WGS sequence"/>
</dbReference>
<sequence>MVGVQASQTFTLARPIFSCVDRGWNSRMALDVYKKIFPKDAKIQPSLVIFYFGGNDSADPKFPFGKNVPLDEYVENMRKIALHIKCLSEKTRLIMLSAPAVNEKQLVEYYGDNRGRTNERGQIYSEAGIKLGQQLGVPVIDLWSALYERPNVFWDGMHLTKEGSEIVFNKIKDVITKAEWEPSLDWNKMPNEFANIYG</sequence>
<dbReference type="EMBL" id="JAIVGD010000002">
    <property type="protein sequence ID" value="KAH0779390.1"/>
    <property type="molecule type" value="Genomic_DNA"/>
</dbReference>
<dbReference type="Pfam" id="PF13472">
    <property type="entry name" value="Lipase_GDSL_2"/>
    <property type="match status" value="1"/>
</dbReference>
<protein>
    <recommendedName>
        <fullName evidence="1">SGNH hydrolase-type esterase domain-containing protein</fullName>
    </recommendedName>
</protein>
<dbReference type="InterPro" id="IPR045136">
    <property type="entry name" value="Iah1-like"/>
</dbReference>
<gene>
    <name evidence="2" type="ORF">KY290_005817</name>
</gene>
<keyword evidence="3" id="KW-1185">Reference proteome</keyword>
<dbReference type="InterPro" id="IPR013830">
    <property type="entry name" value="SGNH_hydro"/>
</dbReference>
<evidence type="ECO:0000313" key="3">
    <source>
        <dbReference type="Proteomes" id="UP000826656"/>
    </source>
</evidence>
<dbReference type="Gene3D" id="3.40.50.1110">
    <property type="entry name" value="SGNH hydrolase"/>
    <property type="match status" value="1"/>
</dbReference>